<organism evidence="1 2">
    <name type="scientific">Gigaspora margarita</name>
    <dbReference type="NCBI Taxonomy" id="4874"/>
    <lineage>
        <taxon>Eukaryota</taxon>
        <taxon>Fungi</taxon>
        <taxon>Fungi incertae sedis</taxon>
        <taxon>Mucoromycota</taxon>
        <taxon>Glomeromycotina</taxon>
        <taxon>Glomeromycetes</taxon>
        <taxon>Diversisporales</taxon>
        <taxon>Gigasporaceae</taxon>
        <taxon>Gigaspora</taxon>
    </lineage>
</organism>
<accession>A0ABN7W4B3</accession>
<gene>
    <name evidence="1" type="ORF">GMARGA_LOCUS26226</name>
</gene>
<keyword evidence="2" id="KW-1185">Reference proteome</keyword>
<reference evidence="1 2" key="1">
    <citation type="submission" date="2021-06" db="EMBL/GenBank/DDBJ databases">
        <authorList>
            <person name="Kallberg Y."/>
            <person name="Tangrot J."/>
            <person name="Rosling A."/>
        </authorList>
    </citation>
    <scope>NUCLEOTIDE SEQUENCE [LARGE SCALE GENOMIC DNA]</scope>
    <source>
        <strain evidence="1 2">120-4 pot B 10/14</strain>
    </source>
</reference>
<comment type="caution">
    <text evidence="1">The sequence shown here is derived from an EMBL/GenBank/DDBJ whole genome shotgun (WGS) entry which is preliminary data.</text>
</comment>
<evidence type="ECO:0000313" key="2">
    <source>
        <dbReference type="Proteomes" id="UP000789901"/>
    </source>
</evidence>
<feature type="non-terminal residue" evidence="1">
    <location>
        <position position="1"/>
    </location>
</feature>
<dbReference type="EMBL" id="CAJVQB010030170">
    <property type="protein sequence ID" value="CAG8815172.1"/>
    <property type="molecule type" value="Genomic_DNA"/>
</dbReference>
<dbReference type="Proteomes" id="UP000789901">
    <property type="component" value="Unassembled WGS sequence"/>
</dbReference>
<protein>
    <submittedName>
        <fullName evidence="1">15712_t:CDS:1</fullName>
    </submittedName>
</protein>
<sequence>KKSQFFDYGIMANRVTAKIFIVSFSYWNSNTNHPHVTMLEIKDLSHCNRSIIATYMSGCKGNALFQISSGMHIMMTHFENTVWLIGLLYTKFQKPLYQHWLYELHAARKLVHRRESIGIFVEWFVTKLNTYKDTPKKYASQEEFWDFGLYEALKNPAFFEEYVNFANYSEPIHNYPLLYEFVECRIYYIVVHQHQIEGLFNKFDLKNQPNMSDETKKAKLTLSTIDIEDTSFSEIDLRLNKIKEKV</sequence>
<evidence type="ECO:0000313" key="1">
    <source>
        <dbReference type="EMBL" id="CAG8815172.1"/>
    </source>
</evidence>
<proteinExistence type="predicted"/>
<name>A0ABN7W4B3_GIGMA</name>